<dbReference type="Pfam" id="PF03178">
    <property type="entry name" value="CPSF_A"/>
    <property type="match status" value="1"/>
</dbReference>
<dbReference type="GO" id="GO:0005681">
    <property type="term" value="C:spliceosomal complex"/>
    <property type="evidence" value="ECO:0007669"/>
    <property type="project" value="UniProtKB-KW"/>
</dbReference>
<dbReference type="FunFam" id="2.130.10.10:FF:001143">
    <property type="entry name" value="Pre-mRNA-splicing factor rse-1, putative"/>
    <property type="match status" value="1"/>
</dbReference>
<evidence type="ECO:0000256" key="2">
    <source>
        <dbReference type="ARBA" id="ARBA00022664"/>
    </source>
</evidence>
<dbReference type="VEuPathDB" id="FungiDB:MGL_3437"/>
<dbReference type="SUPFAM" id="SSF50978">
    <property type="entry name" value="WD40 repeat-like"/>
    <property type="match status" value="1"/>
</dbReference>
<feature type="domain" description="RSE1/DDB1/CPSF1 C-terminal" evidence="7">
    <location>
        <begin position="851"/>
        <end position="1172"/>
    </location>
</feature>
<dbReference type="Pfam" id="PF10433">
    <property type="entry name" value="Beta-prop_RSE1_1st"/>
    <property type="match status" value="1"/>
</dbReference>
<organism evidence="10 11">
    <name type="scientific">Malassezia globosa (strain ATCC MYA-4612 / CBS 7966)</name>
    <name type="common">Dandruff-associated fungus</name>
    <dbReference type="NCBI Taxonomy" id="425265"/>
    <lineage>
        <taxon>Eukaryota</taxon>
        <taxon>Fungi</taxon>
        <taxon>Dikarya</taxon>
        <taxon>Basidiomycota</taxon>
        <taxon>Ustilaginomycotina</taxon>
        <taxon>Malasseziomycetes</taxon>
        <taxon>Malasseziales</taxon>
        <taxon>Malasseziaceae</taxon>
        <taxon>Malassezia</taxon>
    </lineage>
</organism>
<name>A8Q992_MALGO</name>
<dbReference type="InterPro" id="IPR058543">
    <property type="entry name" value="Beta-prop_RSE1/DDB1/CPSF1_2nd"/>
</dbReference>
<comment type="caution">
    <text evidence="10">The sequence shown here is derived from an EMBL/GenBank/DDBJ whole genome shotgun (WGS) entry which is preliminary data.</text>
</comment>
<dbReference type="Proteomes" id="UP000008837">
    <property type="component" value="Unassembled WGS sequence"/>
</dbReference>
<sequence length="1207" mass="132998">MQLYNLTLQPSSNVTTAVVGQFAGTREQQVLLVRGSRLEMYHIDTNSGQMTRSLAQHTFSNIRSAASFRLMGGSKDYLILGSDAGRIVVLEYNGSLNQFEKVHEETFGRSGNRRIVPGQYLATDPKGRAVLIGAVEKSKLIYILNRDTDAHLTISSPLEAHRHSAIVQCIVGVDVGYENPLFASLETDYADADADPTGEAYARTEQMLTYYELDLGLNHVVRRWTEPVASSAHHLIPVPGGYNHATERWDGPSGVLVCMDDYIVYKHPGQPEHRVPIPVREQHGFGQSRGSMIVASVLHKMKTSFFLLVQNEDGDLFKVSVDHEDEQVEALRIRYFDTVPVAATLCILRSGFLLVASETGAQQLYAFQKLGDDDDERFPEYISTDYGSSDAGPSPLPSLPTFCPRPLDNLALAYELDALDPLLDAKVSNPLHSDVPQIYAACGRGARSSFKRLRHGLEVSEVVSSDLPGVPEAVWSTKLRSSDQYDGYIVLSFVNGTLVLSIGETIEEVEDSGFLTTERTLAVQQLGTDALLQVHPRGIRHILSNKQVNEWTTPSCQDGSPTQIVAATTNERQVVLALDSQEIVYFELDMDGQLNEFQERRDIEADIVALSISACPEGSQRTPYVAIACADQTVRIVSLDPDSTLAPMSLQALTAPPSSISVCEMLDASLDRHHLTMFVCIGLANGVYIRTVLDPSTGQLTDTRTRFLGGRPVRLVRTQVHGDTAMMALSTRSWLAYTLHSHLHFTPLMLEALTHVSTFHTELCPDGLLGIEGNALRILTVPRLGSELKMDSLRLTYTPRKLAVHPQQASLFYVIESDHRVVPPTDVVSQARTAWDPVQFGHVRASAGHWASCLRVVDGTTMQTCAEYALEKDEAALSMALVPFAACGNELFLVVGSALGVTHAPLTWRAAFLSTYRLTDNGCGLALVHKTEVDHVPLALRAFHGRLLAGTGPYVRIFDMGTKKLLRKCQSRPFPSKVVSLQVQGYRVIVGDMQESVHYSVYKPATNTLVAFADDIMPRWTTSALLMLDYDTVMAGDKFGNVFVLRIDSSASLSADEDPTGLMLQNERSYLMGAAHRAQLLAHYHVGDIITSLSMESLVPGGRPVVLYTCVNGTIGALVPFISREDVRLFTTLEMHMRQENLSLTGRDHLAYRGHYTPVKAVVDADLCELYTALPHEKQESIADELDRTPADIAKKLAYMRESTTEL</sequence>
<dbReference type="InterPro" id="IPR004871">
    <property type="entry name" value="RSE1/DDB1/CPSF1_C"/>
</dbReference>
<proteinExistence type="inferred from homology"/>
<comment type="similarity">
    <text evidence="6">Belongs to the RSE1 family.</text>
</comment>
<dbReference type="AlphaFoldDB" id="A8Q992"/>
<dbReference type="FunCoup" id="A8Q992">
    <property type="interactions" value="983"/>
</dbReference>
<dbReference type="GO" id="GO:0006397">
    <property type="term" value="P:mRNA processing"/>
    <property type="evidence" value="ECO:0007669"/>
    <property type="project" value="UniProtKB-KW"/>
</dbReference>
<protein>
    <recommendedName>
        <fullName evidence="12">DNA damage-binding protein 1</fullName>
    </recommendedName>
</protein>
<dbReference type="STRING" id="425265.A8Q992"/>
<dbReference type="GO" id="GO:0003676">
    <property type="term" value="F:nucleic acid binding"/>
    <property type="evidence" value="ECO:0007669"/>
    <property type="project" value="InterPro"/>
</dbReference>
<dbReference type="GeneID" id="5853709"/>
<dbReference type="Gene3D" id="2.130.10.10">
    <property type="entry name" value="YVTN repeat-like/Quinoprotein amine dehydrogenase"/>
    <property type="match status" value="3"/>
</dbReference>
<dbReference type="InterPro" id="IPR036322">
    <property type="entry name" value="WD40_repeat_dom_sf"/>
</dbReference>
<evidence type="ECO:0000256" key="6">
    <source>
        <dbReference type="ARBA" id="ARBA00038266"/>
    </source>
</evidence>
<evidence type="ECO:0000259" key="8">
    <source>
        <dbReference type="Pfam" id="PF10433"/>
    </source>
</evidence>
<keyword evidence="2" id="KW-0507">mRNA processing</keyword>
<keyword evidence="5" id="KW-0539">Nucleus</keyword>
<dbReference type="PANTHER" id="PTHR10644">
    <property type="entry name" value="DNA REPAIR/RNA PROCESSING CPSF FAMILY"/>
    <property type="match status" value="1"/>
</dbReference>
<dbReference type="InterPro" id="IPR018846">
    <property type="entry name" value="Beta-prop_RSE1/DDB1/CPSF1_1st"/>
</dbReference>
<dbReference type="GO" id="GO:0008380">
    <property type="term" value="P:RNA splicing"/>
    <property type="evidence" value="ECO:0007669"/>
    <property type="project" value="UniProtKB-KW"/>
</dbReference>
<feature type="domain" description="RSE1/DDB1/CPSF1 first beta-propeller" evidence="8">
    <location>
        <begin position="14"/>
        <end position="382"/>
    </location>
</feature>
<dbReference type="FunFam" id="2.130.10.10:FF:000031">
    <property type="entry name" value="Splicing factor 3b subunit 3"/>
    <property type="match status" value="1"/>
</dbReference>
<accession>A8Q992</accession>
<dbReference type="EMBL" id="AAYY01000013">
    <property type="protein sequence ID" value="EDP42188.1"/>
    <property type="molecule type" value="Genomic_DNA"/>
</dbReference>
<dbReference type="KEGG" id="mgl:MGL_3437"/>
<dbReference type="RefSeq" id="XP_001729402.1">
    <property type="nucleotide sequence ID" value="XM_001729350.1"/>
</dbReference>
<evidence type="ECO:0000256" key="4">
    <source>
        <dbReference type="ARBA" id="ARBA00023187"/>
    </source>
</evidence>
<dbReference type="OrthoDB" id="436637at2759"/>
<dbReference type="InParanoid" id="A8Q992"/>
<evidence type="ECO:0000259" key="9">
    <source>
        <dbReference type="Pfam" id="PF23726"/>
    </source>
</evidence>
<keyword evidence="3" id="KW-0747">Spliceosome</keyword>
<evidence type="ECO:0000256" key="3">
    <source>
        <dbReference type="ARBA" id="ARBA00022728"/>
    </source>
</evidence>
<evidence type="ECO:0008006" key="12">
    <source>
        <dbReference type="Google" id="ProtNLM"/>
    </source>
</evidence>
<dbReference type="InterPro" id="IPR015943">
    <property type="entry name" value="WD40/YVTN_repeat-like_dom_sf"/>
</dbReference>
<evidence type="ECO:0000313" key="10">
    <source>
        <dbReference type="EMBL" id="EDP42188.1"/>
    </source>
</evidence>
<evidence type="ECO:0000256" key="1">
    <source>
        <dbReference type="ARBA" id="ARBA00004123"/>
    </source>
</evidence>
<evidence type="ECO:0000256" key="5">
    <source>
        <dbReference type="ARBA" id="ARBA00023242"/>
    </source>
</evidence>
<gene>
    <name evidence="10" type="ORF">MGL_3437</name>
</gene>
<reference evidence="10 11" key="1">
    <citation type="journal article" date="2007" name="Proc. Natl. Acad. Sci. U.S.A.">
        <title>Dandruff-associated Malassezia genomes reveal convergent and divergent virulence traits shared with plant and human fungal pathogens.</title>
        <authorList>
            <person name="Xu J."/>
            <person name="Saunders C.W."/>
            <person name="Hu P."/>
            <person name="Grant R.A."/>
            <person name="Boekhout T."/>
            <person name="Kuramae E.E."/>
            <person name="Kronstad J.W."/>
            <person name="Deangelis Y.M."/>
            <person name="Reeder N.L."/>
            <person name="Johnstone K.R."/>
            <person name="Leland M."/>
            <person name="Fieno A.M."/>
            <person name="Begley W.M."/>
            <person name="Sun Y."/>
            <person name="Lacey M.P."/>
            <person name="Chaudhary T."/>
            <person name="Keough T."/>
            <person name="Chu L."/>
            <person name="Sears R."/>
            <person name="Yuan B."/>
            <person name="Dawson T.L.Jr."/>
        </authorList>
    </citation>
    <scope>NUCLEOTIDE SEQUENCE [LARGE SCALE GENOMIC DNA]</scope>
    <source>
        <strain evidence="11">ATCC MYA-4612 / CBS 7966</strain>
    </source>
</reference>
<dbReference type="InterPro" id="IPR050358">
    <property type="entry name" value="RSE1/DDB1/CFT1"/>
</dbReference>
<feature type="domain" description="RSE1/DDB1/CPSF1 second beta-propeller" evidence="9">
    <location>
        <begin position="460"/>
        <end position="781"/>
    </location>
</feature>
<dbReference type="OMA" id="PRATGHW"/>
<dbReference type="Pfam" id="PF23726">
    <property type="entry name" value="Beta-prop_RSE1_2nd"/>
    <property type="match status" value="1"/>
</dbReference>
<keyword evidence="11" id="KW-1185">Reference proteome</keyword>
<keyword evidence="4" id="KW-0508">mRNA splicing</keyword>
<evidence type="ECO:0000259" key="7">
    <source>
        <dbReference type="Pfam" id="PF03178"/>
    </source>
</evidence>
<evidence type="ECO:0000313" key="11">
    <source>
        <dbReference type="Proteomes" id="UP000008837"/>
    </source>
</evidence>
<comment type="subcellular location">
    <subcellularLocation>
        <location evidence="1">Nucleus</location>
    </subcellularLocation>
</comment>